<dbReference type="EMBL" id="JADGJH010000202">
    <property type="protein sequence ID" value="KAJ3133962.1"/>
    <property type="molecule type" value="Genomic_DNA"/>
</dbReference>
<comment type="caution">
    <text evidence="3">The sequence shown here is derived from an EMBL/GenBank/DDBJ whole genome shotgun (WGS) entry which is preliminary data.</text>
</comment>
<feature type="region of interest" description="Disordered" evidence="2">
    <location>
        <begin position="96"/>
        <end position="163"/>
    </location>
</feature>
<feature type="region of interest" description="Disordered" evidence="2">
    <location>
        <begin position="1"/>
        <end position="45"/>
    </location>
</feature>
<dbReference type="Proteomes" id="UP001211907">
    <property type="component" value="Unassembled WGS sequence"/>
</dbReference>
<feature type="coiled-coil region" evidence="1">
    <location>
        <begin position="828"/>
        <end position="855"/>
    </location>
</feature>
<keyword evidence="4" id="KW-1185">Reference proteome</keyword>
<keyword evidence="1" id="KW-0175">Coiled coil</keyword>
<feature type="compositionally biased region" description="Polar residues" evidence="2">
    <location>
        <begin position="96"/>
        <end position="136"/>
    </location>
</feature>
<evidence type="ECO:0000256" key="1">
    <source>
        <dbReference type="SAM" id="Coils"/>
    </source>
</evidence>
<gene>
    <name evidence="3" type="ORF">HK100_003952</name>
</gene>
<organism evidence="3 4">
    <name type="scientific">Physocladia obscura</name>
    <dbReference type="NCBI Taxonomy" id="109957"/>
    <lineage>
        <taxon>Eukaryota</taxon>
        <taxon>Fungi</taxon>
        <taxon>Fungi incertae sedis</taxon>
        <taxon>Chytridiomycota</taxon>
        <taxon>Chytridiomycota incertae sedis</taxon>
        <taxon>Chytridiomycetes</taxon>
        <taxon>Chytridiales</taxon>
        <taxon>Chytriomycetaceae</taxon>
        <taxon>Physocladia</taxon>
    </lineage>
</organism>
<feature type="region of interest" description="Disordered" evidence="2">
    <location>
        <begin position="453"/>
        <end position="473"/>
    </location>
</feature>
<dbReference type="AlphaFoldDB" id="A0AAD5T960"/>
<sequence>MFGPPTQRNTAKTNGNSRKPTATGTTTSNANVKARQSAPNMKESMSVKPIATVAASEYANTIRSASSTSSRVGLTRPAAPLASLSFAQRKALSLVPSTTATATAEQNHATLDSQKLKPTSTAKVTTKLTSAPTTASRAGKPSVTARSGPTRAVSSTALSSGGGATRLKVQTRAVSTIPAPAVASHKQPPESSVPSEEKFEALSLSNILNADSARDLDSRDFGGMGAQFPVAAEQPARNGLTRQCAPFDISIAQDNDIYKKRNSIYAGPVRVLKKNVAPIAPPRLQISDVFTSYRESRFSLAPSFSQQQPSRFEDTLSLSGAPKRVPQKSNTQQQQQAQILQNSSLLSATTATSLTESQLGTPGRVLSQPQRVPKTGASVVLPNTSAILGVSRPMNAVQIIQTPRRVIEQNIARTVGKTVLMDSVFAPPTTRAGRGGNLMQRFEAADAREISEAVGTKASGMGGDDRDTAGKNVAGESNQQISDYHAHDVPIRQELQQQNELSLNEAENQQQQQVKNFVEPSVNNTKLKSNSTEEFHDAIIAAASVIAPPRMLLPNPFEVLGMVQPPSLRTEVSSPPQIPPVSVLEIDNELTIVDEHSAQDLEDGKHAINDMLSTLCDGQNDAQMWKPVSPRKQVLTENGTLQDASDEYRGGVRADLIFDKNAVEEDVPTTEREELAAVVAEIHNDHGNNSHQDLVVAIVPENFDLNDSGLEQSVGAQGEGNDYREICVNHVEILSDEDLQSTVLDSEVHEDQHHHQTAVDYLTNLEKQFRSVAGHLLASISTKHGVDAEGTAAAAIAAEAGDGSDKKPLVAVDDEALLGTAKTQTATHEQIDLEINELDEEERKILKEILKLEGK</sequence>
<proteinExistence type="predicted"/>
<reference evidence="3" key="1">
    <citation type="submission" date="2020-05" db="EMBL/GenBank/DDBJ databases">
        <title>Phylogenomic resolution of chytrid fungi.</title>
        <authorList>
            <person name="Stajich J.E."/>
            <person name="Amses K."/>
            <person name="Simmons R."/>
            <person name="Seto K."/>
            <person name="Myers J."/>
            <person name="Bonds A."/>
            <person name="Quandt C.A."/>
            <person name="Barry K."/>
            <person name="Liu P."/>
            <person name="Grigoriev I."/>
            <person name="Longcore J.E."/>
            <person name="James T.Y."/>
        </authorList>
    </citation>
    <scope>NUCLEOTIDE SEQUENCE</scope>
    <source>
        <strain evidence="3">JEL0513</strain>
    </source>
</reference>
<evidence type="ECO:0000313" key="4">
    <source>
        <dbReference type="Proteomes" id="UP001211907"/>
    </source>
</evidence>
<protein>
    <submittedName>
        <fullName evidence="3">Uncharacterized protein</fullName>
    </submittedName>
</protein>
<name>A0AAD5T960_9FUNG</name>
<accession>A0AAD5T960</accession>
<evidence type="ECO:0000256" key="2">
    <source>
        <dbReference type="SAM" id="MobiDB-lite"/>
    </source>
</evidence>
<feature type="compositionally biased region" description="Polar residues" evidence="2">
    <location>
        <begin position="1"/>
        <end position="31"/>
    </location>
</feature>
<evidence type="ECO:0000313" key="3">
    <source>
        <dbReference type="EMBL" id="KAJ3133962.1"/>
    </source>
</evidence>